<sequence>MSRTSKLIVSLAGIVTLLAGIILLAIIIPIPYLTPWLHEPQPEIDVMITVAGALTALIGFCLLLVGLFKRTRLKQAQFDSQSGTLTIPDKIVEKDLAHQLKERFSLPDVHVRLKIARSNQVRGKITISQPRLSPPPAVEPMEKEANDYLTRLGFQVKRLNVQLTTETHRSRQPRVV</sequence>
<dbReference type="AlphaFoldDB" id="A0A2V1MXF4"/>
<dbReference type="NCBIfam" id="NF033218">
    <property type="entry name" value="anchor_AmaP"/>
    <property type="match status" value="1"/>
</dbReference>
<evidence type="ECO:0000313" key="2">
    <source>
        <dbReference type="EMBL" id="PWF99492.1"/>
    </source>
</evidence>
<comment type="caution">
    <text evidence="2">The sequence shown here is derived from an EMBL/GenBank/DDBJ whole genome shotgun (WGS) entry which is preliminary data.</text>
</comment>
<organism evidence="2 3">
    <name type="scientific">Levilactobacillus bambusae</name>
    <dbReference type="NCBI Taxonomy" id="2024736"/>
    <lineage>
        <taxon>Bacteria</taxon>
        <taxon>Bacillati</taxon>
        <taxon>Bacillota</taxon>
        <taxon>Bacilli</taxon>
        <taxon>Lactobacillales</taxon>
        <taxon>Lactobacillaceae</taxon>
        <taxon>Levilactobacillus</taxon>
    </lineage>
</organism>
<accession>A0A2V1MXF4</accession>
<name>A0A2V1MXF4_9LACO</name>
<gene>
    <name evidence="2" type="primary">amaP</name>
    <name evidence="2" type="ORF">DCM90_08575</name>
</gene>
<protein>
    <submittedName>
        <fullName evidence="2">Alkaline shock response membrane anchor protein AmaP</fullName>
    </submittedName>
</protein>
<feature type="transmembrane region" description="Helical" evidence="1">
    <location>
        <begin position="46"/>
        <end position="68"/>
    </location>
</feature>
<dbReference type="Proteomes" id="UP000245080">
    <property type="component" value="Unassembled WGS sequence"/>
</dbReference>
<keyword evidence="1" id="KW-0812">Transmembrane</keyword>
<evidence type="ECO:0000313" key="3">
    <source>
        <dbReference type="Proteomes" id="UP000245080"/>
    </source>
</evidence>
<proteinExistence type="predicted"/>
<dbReference type="EMBL" id="QCXQ01000006">
    <property type="protein sequence ID" value="PWF99492.1"/>
    <property type="molecule type" value="Genomic_DNA"/>
</dbReference>
<evidence type="ECO:0000256" key="1">
    <source>
        <dbReference type="SAM" id="Phobius"/>
    </source>
</evidence>
<feature type="transmembrane region" description="Helical" evidence="1">
    <location>
        <begin position="7"/>
        <end position="34"/>
    </location>
</feature>
<keyword evidence="1" id="KW-0472">Membrane</keyword>
<keyword evidence="3" id="KW-1185">Reference proteome</keyword>
<reference evidence="2 3" key="1">
    <citation type="journal article" date="2018" name="Int. J. Syst. Evol. Microbiol.">
        <title>Lactobacillus bambusae sp. nov., isolated from a traditional fermented Ma-bamboo shoots of Taiwan.</title>
        <authorList>
            <person name="Wang L.-T."/>
        </authorList>
    </citation>
    <scope>NUCLEOTIDE SEQUENCE [LARGE SCALE GENOMIC DNA]</scope>
    <source>
        <strain evidence="2 3">BS-W1</strain>
    </source>
</reference>
<dbReference type="RefSeq" id="WP_109250950.1">
    <property type="nucleotide sequence ID" value="NZ_QCXQ01000006.1"/>
</dbReference>
<keyword evidence="1" id="KW-1133">Transmembrane helix</keyword>